<gene>
    <name evidence="1" type="ORF">N5923_23520</name>
</gene>
<dbReference type="AlphaFoldDB" id="A0A9J6PSM3"/>
<comment type="caution">
    <text evidence="1">The sequence shown here is derived from an EMBL/GenBank/DDBJ whole genome shotgun (WGS) entry which is preliminary data.</text>
</comment>
<reference evidence="1" key="1">
    <citation type="submission" date="2022-09" db="EMBL/GenBank/DDBJ databases">
        <title>Winslowiella arboricola sp. nov., isolated from bleeding cankers on broadleaf hosts.</title>
        <authorList>
            <person name="Brady C."/>
            <person name="Kaur S."/>
            <person name="Crampton B."/>
            <person name="Maddock D."/>
            <person name="Arnold D."/>
            <person name="Denman S."/>
        </authorList>
    </citation>
    <scope>NUCLEOTIDE SEQUENCE</scope>
    <source>
        <strain evidence="1">BAC 15a-03b</strain>
    </source>
</reference>
<name>A0A9J6PSM3_9GAMM</name>
<keyword evidence="2" id="KW-1185">Reference proteome</keyword>
<proteinExistence type="predicted"/>
<dbReference type="RefSeq" id="WP_267144331.1">
    <property type="nucleotide sequence ID" value="NZ_JAODIL010000081.1"/>
</dbReference>
<organism evidence="1 2">
    <name type="scientific">Winslowiella arboricola</name>
    <dbReference type="NCBI Taxonomy" id="2978220"/>
    <lineage>
        <taxon>Bacteria</taxon>
        <taxon>Pseudomonadati</taxon>
        <taxon>Pseudomonadota</taxon>
        <taxon>Gammaproteobacteria</taxon>
        <taxon>Enterobacterales</taxon>
        <taxon>Erwiniaceae</taxon>
        <taxon>Winslowiella</taxon>
    </lineage>
</organism>
<accession>A0A9J6PSM3</accession>
<sequence length="52" mass="6068">MIVERKDGKWRVTKLFCGYLWRADLIEGYGVFAGKVTSKTMNAEQLKKWEEG</sequence>
<protein>
    <submittedName>
        <fullName evidence="1">Uncharacterized protein</fullName>
    </submittedName>
</protein>
<dbReference type="EMBL" id="JAODIM010000043">
    <property type="protein sequence ID" value="MCU5780466.1"/>
    <property type="molecule type" value="Genomic_DNA"/>
</dbReference>
<evidence type="ECO:0000313" key="1">
    <source>
        <dbReference type="EMBL" id="MCU5780466.1"/>
    </source>
</evidence>
<evidence type="ECO:0000313" key="2">
    <source>
        <dbReference type="Proteomes" id="UP001064262"/>
    </source>
</evidence>
<dbReference type="Proteomes" id="UP001064262">
    <property type="component" value="Unassembled WGS sequence"/>
</dbReference>